<organism evidence="2 3">
    <name type="scientific">Coniella lustricola</name>
    <dbReference type="NCBI Taxonomy" id="2025994"/>
    <lineage>
        <taxon>Eukaryota</taxon>
        <taxon>Fungi</taxon>
        <taxon>Dikarya</taxon>
        <taxon>Ascomycota</taxon>
        <taxon>Pezizomycotina</taxon>
        <taxon>Sordariomycetes</taxon>
        <taxon>Sordariomycetidae</taxon>
        <taxon>Diaporthales</taxon>
        <taxon>Schizoparmaceae</taxon>
        <taxon>Coniella</taxon>
    </lineage>
</organism>
<dbReference type="OrthoDB" id="5135333at2759"/>
<dbReference type="PANTHER" id="PTHR33112:SF12">
    <property type="entry name" value="HETEROKARYON INCOMPATIBILITY DOMAIN-CONTAINING PROTEIN"/>
    <property type="match status" value="1"/>
</dbReference>
<dbReference type="STRING" id="2025994.A0A2T3A1A3"/>
<dbReference type="EMBL" id="KZ678514">
    <property type="protein sequence ID" value="PSR80931.1"/>
    <property type="molecule type" value="Genomic_DNA"/>
</dbReference>
<gene>
    <name evidence="2" type="ORF">BD289DRAFT_373233</name>
</gene>
<dbReference type="PANTHER" id="PTHR33112">
    <property type="entry name" value="DOMAIN PROTEIN, PUTATIVE-RELATED"/>
    <property type="match status" value="1"/>
</dbReference>
<evidence type="ECO:0000259" key="1">
    <source>
        <dbReference type="Pfam" id="PF06985"/>
    </source>
</evidence>
<dbReference type="Proteomes" id="UP000241462">
    <property type="component" value="Unassembled WGS sequence"/>
</dbReference>
<dbReference type="InterPro" id="IPR010730">
    <property type="entry name" value="HET"/>
</dbReference>
<keyword evidence="3" id="KW-1185">Reference proteome</keyword>
<protein>
    <submittedName>
        <fullName evidence="2">Heterokaryon incompatibility protein-domain-containing protein</fullName>
    </submittedName>
</protein>
<dbReference type="InParanoid" id="A0A2T3A1A3"/>
<name>A0A2T3A1A3_9PEZI</name>
<reference evidence="2 3" key="1">
    <citation type="journal article" date="2018" name="Mycol. Prog.">
        <title>Coniella lustricola, a new species from submerged detritus.</title>
        <authorList>
            <person name="Raudabaugh D.B."/>
            <person name="Iturriaga T."/>
            <person name="Carver A."/>
            <person name="Mondo S."/>
            <person name="Pangilinan J."/>
            <person name="Lipzen A."/>
            <person name="He G."/>
            <person name="Amirebrahimi M."/>
            <person name="Grigoriev I.V."/>
            <person name="Miller A.N."/>
        </authorList>
    </citation>
    <scope>NUCLEOTIDE SEQUENCE [LARGE SCALE GENOMIC DNA]</scope>
    <source>
        <strain evidence="2 3">B22-T-1</strain>
    </source>
</reference>
<feature type="non-terminal residue" evidence="2">
    <location>
        <position position="206"/>
    </location>
</feature>
<feature type="domain" description="Heterokaryon incompatibility" evidence="1">
    <location>
        <begin position="24"/>
        <end position="178"/>
    </location>
</feature>
<proteinExistence type="predicted"/>
<evidence type="ECO:0000313" key="3">
    <source>
        <dbReference type="Proteomes" id="UP000241462"/>
    </source>
</evidence>
<sequence>MDRDLTLIDVDQCCLVKAPGTSRYVTLSYVWGKDWQLLHVSSNHDVLFRPGALAGSGSAELADSSNAPLGKVVTDSMAITARIGERYLWIDALCIKQDEGEAKALELMRMASIYNCAVVSIVPIDGASSHTPIPGLGSAKRGETADSIFDGLSISVKKDLDRIVVGSVYNTRGWCFQEAFLSRRMLFFSEEQVFFRCQESTRSEDL</sequence>
<accession>A0A2T3A1A3</accession>
<dbReference type="Pfam" id="PF06985">
    <property type="entry name" value="HET"/>
    <property type="match status" value="1"/>
</dbReference>
<dbReference type="AlphaFoldDB" id="A0A2T3A1A3"/>
<evidence type="ECO:0000313" key="2">
    <source>
        <dbReference type="EMBL" id="PSR80931.1"/>
    </source>
</evidence>